<sequence length="198" mass="22340">MVRRIAMKSTRRSRFGQWMVRGHLHVPAPAPAPTREDLRVKLDVQQVRRDLNNRRRGKRVVFEVSEARSHPEASASGSKKDGEEMHDEEFYNDVPETMMKEVRQSTGVVDGLHSTLEVVLVHWVDRATTEMGSAVHEEPASEPEVLVVGPSETRLDIEQAVAMTHDELSRCVQNTSDQVLSHLATEAEDMITVPIREA</sequence>
<comment type="caution">
    <text evidence="2">The sequence shown here is derived from an EMBL/GenBank/DDBJ whole genome shotgun (WGS) entry which is preliminary data.</text>
</comment>
<gene>
    <name evidence="2" type="ORF">Slati_2256500</name>
</gene>
<reference evidence="2" key="1">
    <citation type="submission" date="2020-06" db="EMBL/GenBank/DDBJ databases">
        <authorList>
            <person name="Li T."/>
            <person name="Hu X."/>
            <person name="Zhang T."/>
            <person name="Song X."/>
            <person name="Zhang H."/>
            <person name="Dai N."/>
            <person name="Sheng W."/>
            <person name="Hou X."/>
            <person name="Wei L."/>
        </authorList>
    </citation>
    <scope>NUCLEOTIDE SEQUENCE</scope>
    <source>
        <strain evidence="2">KEN1</strain>
        <tissue evidence="2">Leaf</tissue>
    </source>
</reference>
<name>A0AAW2WV73_9LAMI</name>
<accession>A0AAW2WV73</accession>
<feature type="region of interest" description="Disordered" evidence="1">
    <location>
        <begin position="62"/>
        <end position="86"/>
    </location>
</feature>
<evidence type="ECO:0000256" key="1">
    <source>
        <dbReference type="SAM" id="MobiDB-lite"/>
    </source>
</evidence>
<reference evidence="2" key="2">
    <citation type="journal article" date="2024" name="Plant">
        <title>Genomic evolution and insights into agronomic trait innovations of Sesamum species.</title>
        <authorList>
            <person name="Miao H."/>
            <person name="Wang L."/>
            <person name="Qu L."/>
            <person name="Liu H."/>
            <person name="Sun Y."/>
            <person name="Le M."/>
            <person name="Wang Q."/>
            <person name="Wei S."/>
            <person name="Zheng Y."/>
            <person name="Lin W."/>
            <person name="Duan Y."/>
            <person name="Cao H."/>
            <person name="Xiong S."/>
            <person name="Wang X."/>
            <person name="Wei L."/>
            <person name="Li C."/>
            <person name="Ma Q."/>
            <person name="Ju M."/>
            <person name="Zhao R."/>
            <person name="Li G."/>
            <person name="Mu C."/>
            <person name="Tian Q."/>
            <person name="Mei H."/>
            <person name="Zhang T."/>
            <person name="Gao T."/>
            <person name="Zhang H."/>
        </authorList>
    </citation>
    <scope>NUCLEOTIDE SEQUENCE</scope>
    <source>
        <strain evidence="2">KEN1</strain>
    </source>
</reference>
<dbReference type="AlphaFoldDB" id="A0AAW2WV73"/>
<evidence type="ECO:0000313" key="2">
    <source>
        <dbReference type="EMBL" id="KAL0445338.1"/>
    </source>
</evidence>
<proteinExistence type="predicted"/>
<protein>
    <submittedName>
        <fullName evidence="2">Uncharacterized protein</fullName>
    </submittedName>
</protein>
<dbReference type="EMBL" id="JACGWN010000007">
    <property type="protein sequence ID" value="KAL0445338.1"/>
    <property type="molecule type" value="Genomic_DNA"/>
</dbReference>
<organism evidence="2">
    <name type="scientific">Sesamum latifolium</name>
    <dbReference type="NCBI Taxonomy" id="2727402"/>
    <lineage>
        <taxon>Eukaryota</taxon>
        <taxon>Viridiplantae</taxon>
        <taxon>Streptophyta</taxon>
        <taxon>Embryophyta</taxon>
        <taxon>Tracheophyta</taxon>
        <taxon>Spermatophyta</taxon>
        <taxon>Magnoliopsida</taxon>
        <taxon>eudicotyledons</taxon>
        <taxon>Gunneridae</taxon>
        <taxon>Pentapetalae</taxon>
        <taxon>asterids</taxon>
        <taxon>lamiids</taxon>
        <taxon>Lamiales</taxon>
        <taxon>Pedaliaceae</taxon>
        <taxon>Sesamum</taxon>
    </lineage>
</organism>